<evidence type="ECO:0000313" key="2">
    <source>
        <dbReference type="RefSeq" id="XP_001399306.3"/>
    </source>
</evidence>
<feature type="compositionally biased region" description="Acidic residues" evidence="1">
    <location>
        <begin position="778"/>
        <end position="789"/>
    </location>
</feature>
<evidence type="ECO:0000256" key="1">
    <source>
        <dbReference type="SAM" id="MobiDB-lite"/>
    </source>
</evidence>
<name>A0AAJ6QIY1_ASPNG</name>
<dbReference type="GeneID" id="4978651"/>
<accession>A0AAJ6QIY1</accession>
<dbReference type="PANTHER" id="PTHR28122">
    <property type="entry name" value="E3 UBIQUITIN-PROTEIN LIGASE SUBSTRATE RECEPTOR MMS22"/>
    <property type="match status" value="1"/>
</dbReference>
<feature type="region of interest" description="Disordered" evidence="1">
    <location>
        <begin position="691"/>
        <end position="870"/>
    </location>
</feature>
<feature type="compositionally biased region" description="Basic and acidic residues" evidence="1">
    <location>
        <begin position="911"/>
        <end position="927"/>
    </location>
</feature>
<gene>
    <name evidence="2" type="ORF">An02g01650</name>
</gene>
<sequence length="2467" mass="274873">MIAVALIERASLGQAPAGPPAGQSPNLRQPICRLSPIASPTFSTRRIDQQPLRQLTRSTFTTNPGGPGPLARPPTDWIQMESWRARGFVPDSDSEDGLDSQETGNLNNAVEDSVANIGGAVAVIVEETTALDQRDEAQHEVQANTSQDSKVECDRPVTLPVNFNGAPRPTEYPDGPSTAPTEAANESSKAQKQLPGLLEDKETPRAEENTEDPHMPTQSSGIANNRSKSVDEDDKSEESLHGLSKDEVTPRAKEKIDDSLLPMKPAEIVNARPTTADEEPSPGPAEDEETPRAKEKDNSRLPAQASNTTNGSAPPTPRAKEHDSIWDFPSSEDELQFDYRPFRRPLHVYSRNKPDSQPRQVEGNYDLSTPSSPLSSLDSLRFEEDDQGDQEKSEQAEQPTNDFIEELLPPLDLPEEILREMSPPARRSLRERKAIQLHPYMLEDAKYRNMMRAGGVKPVRVTQPELTRATGDESQGKEYVDAAEPMSDSFGAEFEFQPSSPIETRPSEKRLSRNSPKPALQHGSPQLGRSPAGVLERQPKRRKVSRPHHERRPPSRNLQRPSVVIVNSSPMRQNNAPVFGVPSPPRSEENVTSSPATGPSNVFRFPRGYTPPSVTTNVKPGQGAIAQEEDGMDWSGGEEDGGPVDAHLEANPTQSNSDAEDASAVESENEDFDVRLYQRRIKGVLPASWLRLDQKQQEGRLSATQRQRERMHSRTENAKGVARKITKSNSAAMASGSNANLSSLRQLADPESGDEDEADDGDDTVNSRQLLANLGLEPFDDNDFGEDIPEDNRIDYMLPPAPRAPSTKTRQPGKKRPTSEGDSMRSAHAPKRPRMKRQTRLTDPAHGSRKQKRPTPSMPRIGILDAPDVVSRSRGEQPLFLRIAAREARSRQDKGRRSPTRKFFNFSSRVDTEDANKSLHDWQEGRLRQTKLPPSRPKAKVAGRQPLAVLSSNRPARSHGRVAERASENRRVNASSGLPSRANSTADEHAPSTQPRVPGQVAKTAVNSSKLMQPEQRPNKWIVRRNLAITSLTRQDPRPAMLEVANPRGKPVSPLSFQRSLSLLDRNYRHKHLPKARQSNLVLDRFISSRSSSPATAGAQTTGTSQSANKPDVRPPGARPQAQRQLKKRPPKRLAVNDNQFQRPLVLESTDPEPLLQNGDLPIDSSSDALHGFKPSYSVAFNIFPLSTGTFFHQTTFLGSGQFAHSLEFLKRDLDRDAGFLSFKAGDRAFRWGSWNDAVSSELGLVFDSMIETIEKNDAGLTGTPGHTEKNDCSLYKCLIKYVRDTLSFIDPVDRIGFVRRALSLVCKLNDTLTTLAPRSEHEIDYLAAICSYNSVFTYLLLQISGHDLVDDALTREVLGSLTRAAKQTITLVTTPLGQSSIRRLLANIESPEKRDAGIQGDHLVAEAYVIVRHILRGTDRLKGCLEELLTESYASQDNDLVNLADINRLERVWHCVFTTLPLDELDASGIARIGSRFWEAHGNWAIVKTLLRPVLDRYDATSITQPISYYKYCRTLFHRCFYLINGWGWRDCKPILDTLYDFFAKNTLYNLKHEEGYRSPAFLDELDQKPSLEVQADDPCFHILLKIIASGLRYLVKIYDQKKVRNFAWRLLPNHGRVYPKEKPIRQEDLDALRNHHDLLCTLYYAVPDGCRPRLQTIRDLVHPASSHRETCNISIRSWARLVRFKLSTNEDVAGLEPFSDWHNYFVSELLKQHALARQEVESQNAAGNKFSDQLVERTIAQNQRQIESLLKTALNGLNSAIRSAPTLQHAHKLVLGAPIKALLGLFNARIARVNTTVSDALQVIVTYVQKCDSPPAAEEASAPVAVDEDSQEYGDWADIAAAYGESPAISPEVEYVEKILHPAVFQLISNCFGEDYCPEDAILLSVVECWTSIAQTLVKHGLRHWDSYLSPYNGDSWTSLRLTMQTRKFTPLFLANSIEKDPQFAADCKVQVIGMWVSSLVERVSLLKYQHRLTEALLNQVVAEPLLQNLPFARDRKEGKYLIFLEDLSQRRVSLISSVLSNMRVHLQLLEDVKARELSTTKQEYKEIIQNMMSAMKANYLELGNGAASVQGAYVDFVHRIVAFLQQHSRDICPIDPFFTDPASFPLPSGDPTYIVARLKSYEPKLSSEKVAKTLIMFVQSVSERAAIDGQQDYLVNQLHASMADTYEAGLPNKPTLRATLLQAVFPAYLEASFSNPACWILSRPIIQTITLVFQDLLFNMDTTDSACVASLVNIIHSIFQASHTALLSMASNATMLNDPVVALSAAAFIKMITAALPVIDYIDRTTDMDQRILAQVHAFQHYVTFATSHLDQHLSTTDLYNMPHSTEAFITGDTSSSIATNPPFFPDLQRSTARELNLYLNESWSRHQKKFYFTRRGGHHPQEISIQPSVAAGLEQPPQKILGPVVQEFLDVARGLDLDVAGDGDLVRIEDNLFAVQDSDQVSASGSGDENAIYTLDLVDVIGY</sequence>
<feature type="compositionally biased region" description="Low complexity" evidence="1">
    <location>
        <begin position="728"/>
        <end position="743"/>
    </location>
</feature>
<feature type="region of interest" description="Disordered" evidence="1">
    <location>
        <begin position="1091"/>
        <end position="1143"/>
    </location>
</feature>
<feature type="region of interest" description="Disordered" evidence="1">
    <location>
        <begin position="911"/>
        <end position="1019"/>
    </location>
</feature>
<feature type="compositionally biased region" description="Basic and acidic residues" evidence="1">
    <location>
        <begin position="290"/>
        <end position="299"/>
    </location>
</feature>
<feature type="compositionally biased region" description="Polar residues" evidence="1">
    <location>
        <begin position="216"/>
        <end position="227"/>
    </location>
</feature>
<feature type="compositionally biased region" description="Polar residues" evidence="1">
    <location>
        <begin position="304"/>
        <end position="313"/>
    </location>
</feature>
<organism evidence="2">
    <name type="scientific">Aspergillus niger</name>
    <dbReference type="NCBI Taxonomy" id="5061"/>
    <lineage>
        <taxon>Eukaryota</taxon>
        <taxon>Fungi</taxon>
        <taxon>Dikarya</taxon>
        <taxon>Ascomycota</taxon>
        <taxon>Pezizomycotina</taxon>
        <taxon>Eurotiomycetes</taxon>
        <taxon>Eurotiomycetidae</taxon>
        <taxon>Eurotiales</taxon>
        <taxon>Aspergillaceae</taxon>
        <taxon>Aspergillus</taxon>
        <taxon>Aspergillus subgen. Circumdati</taxon>
    </lineage>
</organism>
<reference evidence="2" key="1">
    <citation type="submission" date="2025-02" db="EMBL/GenBank/DDBJ databases">
        <authorList>
            <consortium name="NCBI Genome Project"/>
        </authorList>
    </citation>
    <scope>NUCLEOTIDE SEQUENCE</scope>
</reference>
<feature type="compositionally biased region" description="Polar residues" evidence="1">
    <location>
        <begin position="972"/>
        <end position="995"/>
    </location>
</feature>
<feature type="compositionally biased region" description="Basic residues" evidence="1">
    <location>
        <begin position="828"/>
        <end position="839"/>
    </location>
</feature>
<proteinExistence type="predicted"/>
<dbReference type="InterPro" id="IPR019021">
    <property type="entry name" value="Mms22"/>
</dbReference>
<feature type="compositionally biased region" description="Polar residues" evidence="1">
    <location>
        <begin position="178"/>
        <end position="191"/>
    </location>
</feature>
<dbReference type="Pfam" id="PF09462">
    <property type="entry name" value="Mus7"/>
    <property type="match status" value="1"/>
</dbReference>
<feature type="region of interest" description="Disordered" evidence="1">
    <location>
        <begin position="348"/>
        <end position="403"/>
    </location>
</feature>
<feature type="compositionally biased region" description="Basic residues" evidence="1">
    <location>
        <begin position="539"/>
        <end position="551"/>
    </location>
</feature>
<feature type="compositionally biased region" description="Acidic residues" evidence="1">
    <location>
        <begin position="751"/>
        <end position="763"/>
    </location>
</feature>
<dbReference type="KEGG" id="ang:An02g01650"/>
<feature type="compositionally biased region" description="Basic and acidic residues" evidence="1">
    <location>
        <begin position="961"/>
        <end position="971"/>
    </location>
</feature>
<dbReference type="PANTHER" id="PTHR28122:SF1">
    <property type="entry name" value="E3 UBIQUITIN-PROTEIN LIGASE SUBSTRATE RECEPTOR MMS22"/>
    <property type="match status" value="1"/>
</dbReference>
<dbReference type="VEuPathDB" id="FungiDB:An02g01650"/>
<feature type="compositionally biased region" description="Low complexity" evidence="1">
    <location>
        <begin position="1091"/>
        <end position="1108"/>
    </location>
</feature>
<feature type="region of interest" description="Disordered" evidence="1">
    <location>
        <begin position="455"/>
        <end position="671"/>
    </location>
</feature>
<feature type="region of interest" description="Disordered" evidence="1">
    <location>
        <begin position="133"/>
        <end position="329"/>
    </location>
</feature>
<feature type="compositionally biased region" description="Basic and acidic residues" evidence="1">
    <location>
        <begin position="198"/>
        <end position="214"/>
    </location>
</feature>
<feature type="compositionally biased region" description="Acidic residues" evidence="1">
    <location>
        <begin position="627"/>
        <end position="642"/>
    </location>
</feature>
<feature type="compositionally biased region" description="Acidic residues" evidence="1">
    <location>
        <begin position="658"/>
        <end position="671"/>
    </location>
</feature>
<feature type="compositionally biased region" description="Polar residues" evidence="1">
    <location>
        <begin position="590"/>
        <end position="600"/>
    </location>
</feature>
<feature type="compositionally biased region" description="Acidic residues" evidence="1">
    <location>
        <begin position="276"/>
        <end position="289"/>
    </location>
</feature>
<feature type="compositionally biased region" description="Basic and acidic residues" evidence="1">
    <location>
        <begin position="237"/>
        <end position="258"/>
    </location>
</feature>
<dbReference type="RefSeq" id="XP_001399306.3">
    <property type="nucleotide sequence ID" value="XM_001399269.3"/>
</dbReference>
<feature type="compositionally biased region" description="Low complexity" evidence="1">
    <location>
        <begin position="366"/>
        <end position="379"/>
    </location>
</feature>
<protein>
    <submittedName>
        <fullName evidence="2">Uncharacterized protein</fullName>
    </submittedName>
</protein>
<feature type="compositionally biased region" description="Basic and acidic residues" evidence="1">
    <location>
        <begin position="706"/>
        <end position="717"/>
    </location>
</feature>
<feature type="compositionally biased region" description="Polar residues" evidence="1">
    <location>
        <begin position="557"/>
        <end position="576"/>
    </location>
</feature>
<feature type="compositionally biased region" description="Basic and acidic residues" evidence="1">
    <location>
        <begin position="470"/>
        <end position="480"/>
    </location>
</feature>
<reference evidence="2" key="2">
    <citation type="submission" date="2025-08" db="UniProtKB">
        <authorList>
            <consortium name="RefSeq"/>
        </authorList>
    </citation>
    <scope>IDENTIFICATION</scope>
</reference>